<dbReference type="PANTHER" id="PTHR30249:SF17">
    <property type="entry name" value="HOLIN-LIKE PROTEIN CIDB"/>
    <property type="match status" value="1"/>
</dbReference>
<dbReference type="InterPro" id="IPR007300">
    <property type="entry name" value="CidB/LrgB"/>
</dbReference>
<evidence type="ECO:0000256" key="5">
    <source>
        <dbReference type="ARBA" id="ARBA00023136"/>
    </source>
</evidence>
<dbReference type="EMBL" id="JAKTTI010000010">
    <property type="protein sequence ID" value="MCH1625361.1"/>
    <property type="molecule type" value="Genomic_DNA"/>
</dbReference>
<sequence>MISFIIGTILVYQGMSLLYKRFHSPLLVPIATTTFILIMFLLLFSIPYDTYMIGGRWIDELLGPAVVALAYPLYQNRKALKKYFTPIFVGVISGTTTGILTGIYMAKLFSIDLKTMLSLTTKSVTSPVAIDIAEMIGGIPTLAVVYVMVAGISGAMFGPIFLKMAKINHYIGVGLGFGTASHGIGTAKALEIGKSEGAISSVSMIISAIYAAIICPIIIRFFI</sequence>
<keyword evidence="4 6" id="KW-1133">Transmembrane helix</keyword>
<evidence type="ECO:0000256" key="1">
    <source>
        <dbReference type="ARBA" id="ARBA00004651"/>
    </source>
</evidence>
<dbReference type="PANTHER" id="PTHR30249">
    <property type="entry name" value="PUTATIVE SEROTONIN TRANSPORTER"/>
    <property type="match status" value="1"/>
</dbReference>
<organism evidence="7 8">
    <name type="scientific">Fredinandcohnia quinoae</name>
    <dbReference type="NCBI Taxonomy" id="2918902"/>
    <lineage>
        <taxon>Bacteria</taxon>
        <taxon>Bacillati</taxon>
        <taxon>Bacillota</taxon>
        <taxon>Bacilli</taxon>
        <taxon>Bacillales</taxon>
        <taxon>Bacillaceae</taxon>
        <taxon>Fredinandcohnia</taxon>
    </lineage>
</organism>
<dbReference type="GO" id="GO:0005886">
    <property type="term" value="C:plasma membrane"/>
    <property type="evidence" value="ECO:0007669"/>
    <property type="project" value="UniProtKB-SubCell"/>
</dbReference>
<proteinExistence type="predicted"/>
<comment type="caution">
    <text evidence="7">The sequence shown here is derived from an EMBL/GenBank/DDBJ whole genome shotgun (WGS) entry which is preliminary data.</text>
</comment>
<protein>
    <submittedName>
        <fullName evidence="7">LrgB family protein</fullName>
    </submittedName>
</protein>
<gene>
    <name evidence="7" type="ORF">MJG50_08490</name>
</gene>
<accession>A0AAW5E7I5</accession>
<keyword evidence="3 6" id="KW-0812">Transmembrane</keyword>
<dbReference type="AlphaFoldDB" id="A0AAW5E7I5"/>
<feature type="transmembrane region" description="Helical" evidence="6">
    <location>
        <begin position="169"/>
        <end position="190"/>
    </location>
</feature>
<keyword evidence="2" id="KW-1003">Cell membrane</keyword>
<feature type="transmembrane region" description="Helical" evidence="6">
    <location>
        <begin position="202"/>
        <end position="222"/>
    </location>
</feature>
<reference evidence="7" key="1">
    <citation type="submission" date="2022-02" db="EMBL/GenBank/DDBJ databases">
        <title>Fredinandcohnia quinoae sp. nov. isolated from Chenopodium quinoa seeds.</title>
        <authorList>
            <person name="Saati-Santamaria Z."/>
            <person name="Flores-Felix J.D."/>
            <person name="Igual J.M."/>
            <person name="Velazquez E."/>
            <person name="Garcia-Fraile P."/>
            <person name="Martinez-Molina E."/>
        </authorList>
    </citation>
    <scope>NUCLEOTIDE SEQUENCE</scope>
    <source>
        <strain evidence="7">SECRCQ15</strain>
    </source>
</reference>
<feature type="transmembrane region" description="Helical" evidence="6">
    <location>
        <begin position="143"/>
        <end position="162"/>
    </location>
</feature>
<evidence type="ECO:0000313" key="8">
    <source>
        <dbReference type="Proteomes" id="UP001431131"/>
    </source>
</evidence>
<evidence type="ECO:0000313" key="7">
    <source>
        <dbReference type="EMBL" id="MCH1625361.1"/>
    </source>
</evidence>
<keyword evidence="8" id="KW-1185">Reference proteome</keyword>
<evidence type="ECO:0000256" key="6">
    <source>
        <dbReference type="SAM" id="Phobius"/>
    </source>
</evidence>
<keyword evidence="5 6" id="KW-0472">Membrane</keyword>
<evidence type="ECO:0000256" key="4">
    <source>
        <dbReference type="ARBA" id="ARBA00022989"/>
    </source>
</evidence>
<dbReference type="Proteomes" id="UP001431131">
    <property type="component" value="Unassembled WGS sequence"/>
</dbReference>
<comment type="subcellular location">
    <subcellularLocation>
        <location evidence="1">Cell membrane</location>
        <topology evidence="1">Multi-pass membrane protein</topology>
    </subcellularLocation>
</comment>
<evidence type="ECO:0000256" key="2">
    <source>
        <dbReference type="ARBA" id="ARBA00022475"/>
    </source>
</evidence>
<feature type="transmembrane region" description="Helical" evidence="6">
    <location>
        <begin position="26"/>
        <end position="48"/>
    </location>
</feature>
<dbReference type="Pfam" id="PF04172">
    <property type="entry name" value="LrgB"/>
    <property type="match status" value="1"/>
</dbReference>
<feature type="transmembrane region" description="Helical" evidence="6">
    <location>
        <begin position="86"/>
        <end position="106"/>
    </location>
</feature>
<evidence type="ECO:0000256" key="3">
    <source>
        <dbReference type="ARBA" id="ARBA00022692"/>
    </source>
</evidence>
<name>A0AAW5E7I5_9BACI</name>